<dbReference type="Proteomes" id="UP000287033">
    <property type="component" value="Unassembled WGS sequence"/>
</dbReference>
<name>A0A401TCW8_CHIPU</name>
<gene>
    <name evidence="1" type="ORF">chiPu_0024347</name>
</gene>
<protein>
    <submittedName>
        <fullName evidence="1">Uncharacterized protein</fullName>
    </submittedName>
</protein>
<evidence type="ECO:0000313" key="1">
    <source>
        <dbReference type="EMBL" id="GCC40454.1"/>
    </source>
</evidence>
<dbReference type="STRING" id="137246.A0A401TCW8"/>
<accession>A0A401TCW8</accession>
<dbReference type="EMBL" id="BEZZ01037487">
    <property type="protein sequence ID" value="GCC40454.1"/>
    <property type="molecule type" value="Genomic_DNA"/>
</dbReference>
<feature type="non-terminal residue" evidence="1">
    <location>
        <position position="76"/>
    </location>
</feature>
<feature type="non-terminal residue" evidence="1">
    <location>
        <position position="1"/>
    </location>
</feature>
<reference evidence="1 2" key="1">
    <citation type="journal article" date="2018" name="Nat. Ecol. Evol.">
        <title>Shark genomes provide insights into elasmobranch evolution and the origin of vertebrates.</title>
        <authorList>
            <person name="Hara Y"/>
            <person name="Yamaguchi K"/>
            <person name="Onimaru K"/>
            <person name="Kadota M"/>
            <person name="Koyanagi M"/>
            <person name="Keeley SD"/>
            <person name="Tatsumi K"/>
            <person name="Tanaka K"/>
            <person name="Motone F"/>
            <person name="Kageyama Y"/>
            <person name="Nozu R"/>
            <person name="Adachi N"/>
            <person name="Nishimura O"/>
            <person name="Nakagawa R"/>
            <person name="Tanegashima C"/>
            <person name="Kiyatake I"/>
            <person name="Matsumoto R"/>
            <person name="Murakumo K"/>
            <person name="Nishida K"/>
            <person name="Terakita A"/>
            <person name="Kuratani S"/>
            <person name="Sato K"/>
            <person name="Hyodo S Kuraku.S."/>
        </authorList>
    </citation>
    <scope>NUCLEOTIDE SEQUENCE [LARGE SCALE GENOMIC DNA]</scope>
</reference>
<proteinExistence type="predicted"/>
<dbReference type="AlphaFoldDB" id="A0A401TCW8"/>
<comment type="caution">
    <text evidence="1">The sequence shown here is derived from an EMBL/GenBank/DDBJ whole genome shotgun (WGS) entry which is preliminary data.</text>
</comment>
<sequence>AFGVGALEQEDDDIYARDTLSQYDTVLREEEPEDGLYGWTAPQQYKNTKGSIPHAGSIGKMLAGFCLGSKSAKPKK</sequence>
<dbReference type="PANTHER" id="PTHR13384:SF19">
    <property type="entry name" value="G PATCH DOMAIN-CONTAINING PROTEIN 1"/>
    <property type="match status" value="1"/>
</dbReference>
<dbReference type="GO" id="GO:0003723">
    <property type="term" value="F:RNA binding"/>
    <property type="evidence" value="ECO:0007669"/>
    <property type="project" value="TreeGrafter"/>
</dbReference>
<keyword evidence="2" id="KW-1185">Reference proteome</keyword>
<organism evidence="1 2">
    <name type="scientific">Chiloscyllium punctatum</name>
    <name type="common">Brownbanded bambooshark</name>
    <name type="synonym">Hemiscyllium punctatum</name>
    <dbReference type="NCBI Taxonomy" id="137246"/>
    <lineage>
        <taxon>Eukaryota</taxon>
        <taxon>Metazoa</taxon>
        <taxon>Chordata</taxon>
        <taxon>Craniata</taxon>
        <taxon>Vertebrata</taxon>
        <taxon>Chondrichthyes</taxon>
        <taxon>Elasmobranchii</taxon>
        <taxon>Galeomorphii</taxon>
        <taxon>Galeoidea</taxon>
        <taxon>Orectolobiformes</taxon>
        <taxon>Hemiscylliidae</taxon>
        <taxon>Chiloscyllium</taxon>
    </lineage>
</organism>
<dbReference type="PANTHER" id="PTHR13384">
    <property type="entry name" value="G PATCH DOMAIN-CONTAINING PROTEIN 1"/>
    <property type="match status" value="1"/>
</dbReference>
<evidence type="ECO:0000313" key="2">
    <source>
        <dbReference type="Proteomes" id="UP000287033"/>
    </source>
</evidence>
<dbReference type="OrthoDB" id="20507at2759"/>
<dbReference type="GO" id="GO:0005634">
    <property type="term" value="C:nucleus"/>
    <property type="evidence" value="ECO:0007669"/>
    <property type="project" value="TreeGrafter"/>
</dbReference>